<dbReference type="Proteomes" id="UP000005850">
    <property type="component" value="Chromosome"/>
</dbReference>
<dbReference type="STRING" id="1042163.BRLA_c031850"/>
<keyword evidence="2" id="KW-1185">Reference proteome</keyword>
<evidence type="ECO:0000313" key="1">
    <source>
        <dbReference type="EMBL" id="AIG27497.1"/>
    </source>
</evidence>
<dbReference type="EMBL" id="CP007806">
    <property type="protein sequence ID" value="AIG27497.1"/>
    <property type="molecule type" value="Genomic_DNA"/>
</dbReference>
<dbReference type="HOGENOM" id="CLU_1999569_0_0_9"/>
<reference evidence="1 2" key="1">
    <citation type="journal article" date="2011" name="J. Bacteriol.">
        <title>Genome sequence of Brevibacillus laterosporus LMG 15441, a pathogen of invertebrates.</title>
        <authorList>
            <person name="Djukic M."/>
            <person name="Poehlein A."/>
            <person name="Thurmer A."/>
            <person name="Daniel R."/>
        </authorList>
    </citation>
    <scope>NUCLEOTIDE SEQUENCE [LARGE SCALE GENOMIC DNA]</scope>
    <source>
        <strain evidence="1 2">LMG 15441</strain>
    </source>
</reference>
<organism evidence="1 2">
    <name type="scientific">Brevibacillus laterosporus LMG 15441</name>
    <dbReference type="NCBI Taxonomy" id="1042163"/>
    <lineage>
        <taxon>Bacteria</taxon>
        <taxon>Bacillati</taxon>
        <taxon>Bacillota</taxon>
        <taxon>Bacilli</taxon>
        <taxon>Bacillales</taxon>
        <taxon>Paenibacillaceae</taxon>
        <taxon>Brevibacillus</taxon>
    </lineage>
</organism>
<protein>
    <submittedName>
        <fullName evidence="1">Uncharacterized protein</fullName>
    </submittedName>
</protein>
<dbReference type="KEGG" id="blr:BRLA_c031850"/>
<sequence>MKPRLTGIRIERKYDESDFIEFGVEEVNYVDLFRPKKNSDSILRFHTNKGVFLAVTTLEGIRASWGKYGFVSLDAVNVVNLENITYVVENALFIRAYFGDGSYTTVSRSKYELVKHLKRKSHPD</sequence>
<gene>
    <name evidence="1" type="ORF">BRLA_c031850</name>
</gene>
<accession>A0A075R4L8</accession>
<name>A0A075R4L8_BRELA</name>
<proteinExistence type="predicted"/>
<dbReference type="Gene3D" id="2.40.50.1020">
    <property type="entry name" value="LytTr DNA-binding domain"/>
    <property type="match status" value="1"/>
</dbReference>
<evidence type="ECO:0000313" key="2">
    <source>
        <dbReference type="Proteomes" id="UP000005850"/>
    </source>
</evidence>
<dbReference type="RefSeq" id="WP_003337044.1">
    <property type="nucleotide sequence ID" value="NZ_CP007806.1"/>
</dbReference>
<dbReference type="eggNOG" id="ENOG502ZW7E">
    <property type="taxonomic scope" value="Bacteria"/>
</dbReference>
<dbReference type="AlphaFoldDB" id="A0A075R4L8"/>